<reference evidence="2 3" key="1">
    <citation type="submission" date="2017-02" db="EMBL/GenBank/DDBJ databases">
        <authorList>
            <person name="Peterson S.W."/>
        </authorList>
    </citation>
    <scope>NUCLEOTIDE SEQUENCE [LARGE SCALE GENOMIC DNA]</scope>
    <source>
        <strain evidence="2 3">DSM 24412</strain>
    </source>
</reference>
<evidence type="ECO:0000259" key="1">
    <source>
        <dbReference type="Pfam" id="PF14321"/>
    </source>
</evidence>
<proteinExistence type="predicted"/>
<dbReference type="Proteomes" id="UP000191055">
    <property type="component" value="Unassembled WGS sequence"/>
</dbReference>
<dbReference type="EMBL" id="FUYV01000013">
    <property type="protein sequence ID" value="SKC20372.1"/>
    <property type="molecule type" value="Genomic_DNA"/>
</dbReference>
<dbReference type="RefSeq" id="WP_079558055.1">
    <property type="nucleotide sequence ID" value="NZ_CP021904.1"/>
</dbReference>
<evidence type="ECO:0000313" key="2">
    <source>
        <dbReference type="EMBL" id="SKC20372.1"/>
    </source>
</evidence>
<dbReference type="STRING" id="889453.SAMN03080601_02340"/>
<dbReference type="InterPro" id="IPR025491">
    <property type="entry name" value="DUF4382"/>
</dbReference>
<organism evidence="2 3">
    <name type="scientific">Alkalitalea saponilacus</name>
    <dbReference type="NCBI Taxonomy" id="889453"/>
    <lineage>
        <taxon>Bacteria</taxon>
        <taxon>Pseudomonadati</taxon>
        <taxon>Bacteroidota</taxon>
        <taxon>Bacteroidia</taxon>
        <taxon>Marinilabiliales</taxon>
        <taxon>Marinilabiliaceae</taxon>
        <taxon>Alkalitalea</taxon>
    </lineage>
</organism>
<name>A0A1T5HI96_9BACT</name>
<gene>
    <name evidence="2" type="ORF">SAMN03080601_02340</name>
</gene>
<evidence type="ECO:0000313" key="3">
    <source>
        <dbReference type="Proteomes" id="UP000191055"/>
    </source>
</evidence>
<protein>
    <recommendedName>
        <fullName evidence="1">DUF4382 domain-containing protein</fullName>
    </recommendedName>
</protein>
<dbReference type="AlphaFoldDB" id="A0A1T5HI96"/>
<dbReference type="OrthoDB" id="2111471at2"/>
<dbReference type="KEGG" id="asx:CDL62_02880"/>
<sequence length="297" mass="32528">MRRFFYFSVIALSLLIYGACNETEKGTGTLNLSITDAPIDTEDITGVFITINEIQYNKSGNNWATFEGFEGPKTYNLLDLTRGESDLLGSFELSSGTYTQIRFILDLPDHNHGIPTNPGCYLEFGDGSIEPLFVPSGGQTGYKAVGAFHVPLNGSVDITADFDVRKSVVVAGKTGRYILKPTIRLVADNQVGAIKGDVYNIPDDKSVVVFAYQPGAFNNDELLIADEESPRFPNAVSSDLVDEYGHYHIAFLAPGTYDLVIAITNGEEVPEVVGIIEDVVVESREKTIVDIDFEDFE</sequence>
<dbReference type="Pfam" id="PF14321">
    <property type="entry name" value="DUF4382"/>
    <property type="match status" value="1"/>
</dbReference>
<keyword evidence="3" id="KW-1185">Reference proteome</keyword>
<accession>A0A1T5HI96</accession>
<feature type="domain" description="DUF4382" evidence="1">
    <location>
        <begin position="27"/>
        <end position="181"/>
    </location>
</feature>